<organism evidence="1 2">
    <name type="scientific">Mycolicibacterium monacense</name>
    <name type="common">Mycobacterium monacense</name>
    <dbReference type="NCBI Taxonomy" id="85693"/>
    <lineage>
        <taxon>Bacteria</taxon>
        <taxon>Bacillati</taxon>
        <taxon>Actinomycetota</taxon>
        <taxon>Actinomycetes</taxon>
        <taxon>Mycobacteriales</taxon>
        <taxon>Mycobacteriaceae</taxon>
        <taxon>Mycolicibacterium</taxon>
    </lineage>
</organism>
<dbReference type="AlphaFoldDB" id="A0AAD1J0A5"/>
<gene>
    <name evidence="1" type="ORF">MMON_47190</name>
</gene>
<protein>
    <submittedName>
        <fullName evidence="1">Uncharacterized protein</fullName>
    </submittedName>
</protein>
<accession>A0AAD1J0A5</accession>
<evidence type="ECO:0000313" key="2">
    <source>
        <dbReference type="Proteomes" id="UP000466039"/>
    </source>
</evidence>
<dbReference type="Proteomes" id="UP000466039">
    <property type="component" value="Chromosome"/>
</dbReference>
<name>A0AAD1J0A5_MYCMB</name>
<proteinExistence type="predicted"/>
<evidence type="ECO:0000313" key="1">
    <source>
        <dbReference type="EMBL" id="BBZ63418.1"/>
    </source>
</evidence>
<keyword evidence="2" id="KW-1185">Reference proteome</keyword>
<reference evidence="1 2" key="1">
    <citation type="journal article" date="2019" name="Emerg. Microbes Infect.">
        <title>Comprehensive subspecies identification of 175 nontuberculous mycobacteria species based on 7547 genomic profiles.</title>
        <authorList>
            <person name="Matsumoto Y."/>
            <person name="Kinjo T."/>
            <person name="Motooka D."/>
            <person name="Nabeya D."/>
            <person name="Jung N."/>
            <person name="Uechi K."/>
            <person name="Horii T."/>
            <person name="Iida T."/>
            <person name="Fujita J."/>
            <person name="Nakamura S."/>
        </authorList>
    </citation>
    <scope>NUCLEOTIDE SEQUENCE [LARGE SCALE GENOMIC DNA]</scope>
    <source>
        <strain evidence="1 2">JCM 15658</strain>
    </source>
</reference>
<dbReference type="EMBL" id="AP022617">
    <property type="protein sequence ID" value="BBZ63418.1"/>
    <property type="molecule type" value="Genomic_DNA"/>
</dbReference>
<sequence length="84" mass="9542">MALCRILPRLSDPYATLRGMAFKVYRDSAEPFQEYGDDDRFEIIEGGVLKIHRKDGTTVYINATLWASVEESPRSSAYETPVIL</sequence>